<organism evidence="2 3">
    <name type="scientific">Aureococcus anophagefferens</name>
    <name type="common">Harmful bloom alga</name>
    <dbReference type="NCBI Taxonomy" id="44056"/>
    <lineage>
        <taxon>Eukaryota</taxon>
        <taxon>Sar</taxon>
        <taxon>Stramenopiles</taxon>
        <taxon>Ochrophyta</taxon>
        <taxon>Pelagophyceae</taxon>
        <taxon>Pelagomonadales</taxon>
        <taxon>Pelagomonadaceae</taxon>
        <taxon>Aureococcus</taxon>
    </lineage>
</organism>
<name>A0ABR1FI82_AURAN</name>
<reference evidence="2 3" key="1">
    <citation type="submission" date="2024-03" db="EMBL/GenBank/DDBJ databases">
        <title>Aureococcus anophagefferens CCMP1851 and Kratosvirus quantuckense: Draft genome of a second virus-susceptible host strain in the model system.</title>
        <authorList>
            <person name="Chase E."/>
            <person name="Truchon A.R."/>
            <person name="Schepens W."/>
            <person name="Wilhelm S.W."/>
        </authorList>
    </citation>
    <scope>NUCLEOTIDE SEQUENCE [LARGE SCALE GENOMIC DNA]</scope>
    <source>
        <strain evidence="2 3">CCMP1851</strain>
    </source>
</reference>
<evidence type="ECO:0000313" key="2">
    <source>
        <dbReference type="EMBL" id="KAK7231272.1"/>
    </source>
</evidence>
<accession>A0ABR1FI82</accession>
<gene>
    <name evidence="2" type="ORF">SO694_0007309</name>
</gene>
<feature type="compositionally biased region" description="Basic and acidic residues" evidence="1">
    <location>
        <begin position="475"/>
        <end position="486"/>
    </location>
</feature>
<dbReference type="EMBL" id="JBBJCI010000417">
    <property type="protein sequence ID" value="KAK7231272.1"/>
    <property type="molecule type" value="Genomic_DNA"/>
</dbReference>
<sequence>MASYKDFMRRKQALDWSGETEEPNNQLMLHPMASAPWQSMKSVYDPGEGVYAPVQQELSRHGLTARCDRPRLGLKWPEKDRIGHDLLPRVRGAQMLSRFRAEDGGDDGLETGAYDLMHGMADEGPLPRLGIALMVRAAPAMVVDGFLRYHLAIGFEKIWMYFDAPHEDEEAVAVAEDCATHTGGAVVVHRCSGDWWKDLRKREASRFLVRGDYALRMEREAEARGEGGGLRAFHFHTERRMIDSLETGDVQARQAVVVDLALCEAQGLGLDWCFHIDVDELFYCPAARHRTDARRFFAERVPKGADQVRFLNLEILPEKFRVDDDWFSDVDLFKINKLHCHGLRGGTVEQFRAKRRDARRKRRERMGAAGDFDVLRQGSNDPTQCPESVVPEPFAEVTARIGTARLNTAIRLLDAGIKLPAPTLRESRGGRTLSQMLEDGNEIEEDFSKAWAKAKARAAEEAKKPKPPRPPSPPPDDKSFGPKEDPDYDPYLDHIADYFNAYENGKSACRLRPRPARVPLGGVHGFLGTDGAGAVGMDTADMALAPVILHYANCGFDYWKRKYEVLGDFPDPEQTGDDEEERPGMVNNMRSHLASRELVVRLEQADEDPGDGGDARRLIELFYRTWIAQDQHGEKPYLAAYGLLERVPFPRRCLAAHRGPGKPPWPPVKRPRAAPPTPPRELYAILDRAPNMPKIRRRTQWRVVYDKAKVVSRCLPSVKSAPATSHDCGDLVWGTRVTPDGFVVLSDPAFQDNAYLLIDATHLGHGVLLERVHPPELEPDACKTCFRCPCYCALLDSYDAQ</sequence>
<evidence type="ECO:0008006" key="4">
    <source>
        <dbReference type="Google" id="ProtNLM"/>
    </source>
</evidence>
<feature type="compositionally biased region" description="Pro residues" evidence="1">
    <location>
        <begin position="661"/>
        <end position="677"/>
    </location>
</feature>
<dbReference type="Proteomes" id="UP001363151">
    <property type="component" value="Unassembled WGS sequence"/>
</dbReference>
<feature type="region of interest" description="Disordered" evidence="1">
    <location>
        <begin position="658"/>
        <end position="677"/>
    </location>
</feature>
<proteinExistence type="predicted"/>
<protein>
    <recommendedName>
        <fullName evidence="4">Glycosyltransferase family 92 protein</fullName>
    </recommendedName>
</protein>
<comment type="caution">
    <text evidence="2">The sequence shown here is derived from an EMBL/GenBank/DDBJ whole genome shotgun (WGS) entry which is preliminary data.</text>
</comment>
<keyword evidence="3" id="KW-1185">Reference proteome</keyword>
<evidence type="ECO:0000313" key="3">
    <source>
        <dbReference type="Proteomes" id="UP001363151"/>
    </source>
</evidence>
<evidence type="ECO:0000256" key="1">
    <source>
        <dbReference type="SAM" id="MobiDB-lite"/>
    </source>
</evidence>
<feature type="region of interest" description="Disordered" evidence="1">
    <location>
        <begin position="454"/>
        <end position="486"/>
    </location>
</feature>